<name>A0ABM8ZSJ1_9VIBR</name>
<dbReference type="NCBIfam" id="TIGR00752">
    <property type="entry name" value="slp"/>
    <property type="match status" value="1"/>
</dbReference>
<feature type="chain" id="PRO_5047474168" evidence="1">
    <location>
        <begin position="19"/>
        <end position="183"/>
    </location>
</feature>
<proteinExistence type="predicted"/>
<reference evidence="2" key="1">
    <citation type="submission" date="2021-11" db="EMBL/GenBank/DDBJ databases">
        <authorList>
            <person name="Rodrigo-Torres L."/>
            <person name="Arahal R. D."/>
            <person name="Lucena T."/>
        </authorList>
    </citation>
    <scope>NUCLEOTIDE SEQUENCE</scope>
    <source>
        <strain evidence="2">CECT 7929</strain>
    </source>
</reference>
<keyword evidence="1" id="KW-0732">Signal</keyword>
<protein>
    <submittedName>
        <fullName evidence="2">Outer membrane protein Slp</fullName>
    </submittedName>
</protein>
<feature type="signal peptide" evidence="1">
    <location>
        <begin position="1"/>
        <end position="18"/>
    </location>
</feature>
<gene>
    <name evidence="2" type="primary">slp</name>
    <name evidence="2" type="ORF">VST7929_01148</name>
</gene>
<dbReference type="EMBL" id="CAKLDI010000001">
    <property type="protein sequence ID" value="CAH0533284.1"/>
    <property type="molecule type" value="Genomic_DNA"/>
</dbReference>
<evidence type="ECO:0000313" key="2">
    <source>
        <dbReference type="EMBL" id="CAH0533284.1"/>
    </source>
</evidence>
<dbReference type="PIRSF" id="PIRSF004982">
    <property type="entry name" value="SlP"/>
    <property type="match status" value="1"/>
</dbReference>
<evidence type="ECO:0000313" key="3">
    <source>
        <dbReference type="Proteomes" id="UP000838672"/>
    </source>
</evidence>
<dbReference type="InterPro" id="IPR004658">
    <property type="entry name" value="OMP_Slp"/>
</dbReference>
<dbReference type="PROSITE" id="PS51257">
    <property type="entry name" value="PROKAR_LIPOPROTEIN"/>
    <property type="match status" value="1"/>
</dbReference>
<dbReference type="PANTHER" id="PTHR37530">
    <property type="entry name" value="OUTER MEMBRANE PROTEIN SLP"/>
    <property type="match status" value="1"/>
</dbReference>
<comment type="caution">
    <text evidence="2">The sequence shown here is derived from an EMBL/GenBank/DDBJ whole genome shotgun (WGS) entry which is preliminary data.</text>
</comment>
<organism evidence="2 3">
    <name type="scientific">Vibrio stylophorae</name>
    <dbReference type="NCBI Taxonomy" id="659351"/>
    <lineage>
        <taxon>Bacteria</taxon>
        <taxon>Pseudomonadati</taxon>
        <taxon>Pseudomonadota</taxon>
        <taxon>Gammaproteobacteria</taxon>
        <taxon>Vibrionales</taxon>
        <taxon>Vibrionaceae</taxon>
        <taxon>Vibrio</taxon>
    </lineage>
</organism>
<evidence type="ECO:0000256" key="1">
    <source>
        <dbReference type="SAM" id="SignalP"/>
    </source>
</evidence>
<dbReference type="PANTHER" id="PTHR37530:SF1">
    <property type="entry name" value="OUTER MEMBRANE PROTEIN SLP"/>
    <property type="match status" value="1"/>
</dbReference>
<dbReference type="Pfam" id="PF03843">
    <property type="entry name" value="Slp"/>
    <property type="match status" value="1"/>
</dbReference>
<keyword evidence="3" id="KW-1185">Reference proteome</keyword>
<dbReference type="RefSeq" id="WP_237465626.1">
    <property type="nucleotide sequence ID" value="NZ_CAKLDI010000001.1"/>
</dbReference>
<accession>A0ABM8ZSJ1</accession>
<sequence length="183" mass="20363">MKQFYLAALLTLTLSACSTTPQSLQSSAENLITQYAELNQAQIKQPVRLGGVIAKVDNLAERTRVEIVSLPLSSSGRPDINANTQGRFVAYIDGFVEPVAFHPGRLISVLGQYSGQEQGKIGEYNYTFPVLMVSGTQLWNVSQEVIIYDDFGRFDCFDPFYCDPFDNGIRRGKVQDRVVPQSE</sequence>
<dbReference type="Proteomes" id="UP000838672">
    <property type="component" value="Unassembled WGS sequence"/>
</dbReference>